<sequence>MGDLLGSPHVAFFFLEKISSVKLAWAGASKGWAARWEAVMLRRCSIKSFRKK</sequence>
<evidence type="ECO:0000313" key="1">
    <source>
        <dbReference type="EMBL" id="PKA50613.1"/>
    </source>
</evidence>
<reference evidence="1 2" key="1">
    <citation type="journal article" date="2017" name="Nature">
        <title>The Apostasia genome and the evolution of orchids.</title>
        <authorList>
            <person name="Zhang G.Q."/>
            <person name="Liu K.W."/>
            <person name="Li Z."/>
            <person name="Lohaus R."/>
            <person name="Hsiao Y.Y."/>
            <person name="Niu S.C."/>
            <person name="Wang J.Y."/>
            <person name="Lin Y.C."/>
            <person name="Xu Q."/>
            <person name="Chen L.J."/>
            <person name="Yoshida K."/>
            <person name="Fujiwara S."/>
            <person name="Wang Z.W."/>
            <person name="Zhang Y.Q."/>
            <person name="Mitsuda N."/>
            <person name="Wang M."/>
            <person name="Liu G.H."/>
            <person name="Pecoraro L."/>
            <person name="Huang H.X."/>
            <person name="Xiao X.J."/>
            <person name="Lin M."/>
            <person name="Wu X.Y."/>
            <person name="Wu W.L."/>
            <person name="Chen Y.Y."/>
            <person name="Chang S.B."/>
            <person name="Sakamoto S."/>
            <person name="Ohme-Takagi M."/>
            <person name="Yagi M."/>
            <person name="Zeng S.J."/>
            <person name="Shen C.Y."/>
            <person name="Yeh C.M."/>
            <person name="Luo Y.B."/>
            <person name="Tsai W.C."/>
            <person name="Van de Peer Y."/>
            <person name="Liu Z.J."/>
        </authorList>
    </citation>
    <scope>NUCLEOTIDE SEQUENCE [LARGE SCALE GENOMIC DNA]</scope>
    <source>
        <strain evidence="2">cv. Shenzhen</strain>
        <tissue evidence="1">Stem</tissue>
    </source>
</reference>
<accession>A0A2I0A500</accession>
<dbReference type="AlphaFoldDB" id="A0A2I0A500"/>
<organism evidence="1 2">
    <name type="scientific">Apostasia shenzhenica</name>
    <dbReference type="NCBI Taxonomy" id="1088818"/>
    <lineage>
        <taxon>Eukaryota</taxon>
        <taxon>Viridiplantae</taxon>
        <taxon>Streptophyta</taxon>
        <taxon>Embryophyta</taxon>
        <taxon>Tracheophyta</taxon>
        <taxon>Spermatophyta</taxon>
        <taxon>Magnoliopsida</taxon>
        <taxon>Liliopsida</taxon>
        <taxon>Asparagales</taxon>
        <taxon>Orchidaceae</taxon>
        <taxon>Apostasioideae</taxon>
        <taxon>Apostasia</taxon>
    </lineage>
</organism>
<keyword evidence="2" id="KW-1185">Reference proteome</keyword>
<name>A0A2I0A500_9ASPA</name>
<protein>
    <submittedName>
        <fullName evidence="1">Uncharacterized protein</fullName>
    </submittedName>
</protein>
<gene>
    <name evidence="1" type="ORF">AXF42_Ash017952</name>
</gene>
<proteinExistence type="predicted"/>
<evidence type="ECO:0000313" key="2">
    <source>
        <dbReference type="Proteomes" id="UP000236161"/>
    </source>
</evidence>
<dbReference type="EMBL" id="KZ452022">
    <property type="protein sequence ID" value="PKA50613.1"/>
    <property type="molecule type" value="Genomic_DNA"/>
</dbReference>
<dbReference type="Proteomes" id="UP000236161">
    <property type="component" value="Unassembled WGS sequence"/>
</dbReference>